<dbReference type="Pfam" id="PF08240">
    <property type="entry name" value="ADH_N"/>
    <property type="match status" value="1"/>
</dbReference>
<evidence type="ECO:0000313" key="8">
    <source>
        <dbReference type="EMBL" id="NYZ62746.1"/>
    </source>
</evidence>
<dbReference type="InterPro" id="IPR013154">
    <property type="entry name" value="ADH-like_N"/>
</dbReference>
<dbReference type="CDD" id="cd05289">
    <property type="entry name" value="MDR_like_2"/>
    <property type="match status" value="1"/>
</dbReference>
<keyword evidence="4" id="KW-0521">NADP</keyword>
<dbReference type="AlphaFoldDB" id="A0A7Z0QRP7"/>
<comment type="caution">
    <text evidence="8">The sequence shown here is derived from an EMBL/GenBank/DDBJ whole genome shotgun (WGS) entry which is preliminary data.</text>
</comment>
<gene>
    <name evidence="8" type="ORF">H0E82_08210</name>
</gene>
<dbReference type="Proteomes" id="UP000589896">
    <property type="component" value="Unassembled WGS sequence"/>
</dbReference>
<accession>A0A7Z0QRP7</accession>
<keyword evidence="9" id="KW-1185">Reference proteome</keyword>
<evidence type="ECO:0000256" key="6">
    <source>
        <dbReference type="ARBA" id="ARBA00022990"/>
    </source>
</evidence>
<dbReference type="SMART" id="SM00829">
    <property type="entry name" value="PKS_ER"/>
    <property type="match status" value="1"/>
</dbReference>
<keyword evidence="3" id="KW-0963">Cytoplasm</keyword>
<comment type="subunit">
    <text evidence="2">Homotetramer.</text>
</comment>
<dbReference type="InterPro" id="IPR013149">
    <property type="entry name" value="ADH-like_C"/>
</dbReference>
<dbReference type="EMBL" id="JACCJZ010000015">
    <property type="protein sequence ID" value="NYZ62746.1"/>
    <property type="molecule type" value="Genomic_DNA"/>
</dbReference>
<keyword evidence="5" id="KW-0694">RNA-binding</keyword>
<dbReference type="InterPro" id="IPR051603">
    <property type="entry name" value="Zinc-ADH_QOR/CCCR"/>
</dbReference>
<dbReference type="GO" id="GO:0003723">
    <property type="term" value="F:RNA binding"/>
    <property type="evidence" value="ECO:0007669"/>
    <property type="project" value="UniProtKB-KW"/>
</dbReference>
<dbReference type="Gene3D" id="3.90.180.10">
    <property type="entry name" value="Medium-chain alcohol dehydrogenases, catalytic domain"/>
    <property type="match status" value="1"/>
</dbReference>
<protein>
    <submittedName>
        <fullName evidence="8">NADP-dependent oxidoreductase</fullName>
    </submittedName>
</protein>
<dbReference type="PROSITE" id="PS01162">
    <property type="entry name" value="QOR_ZETA_CRYSTAL"/>
    <property type="match status" value="1"/>
</dbReference>
<dbReference type="PANTHER" id="PTHR44154">
    <property type="entry name" value="QUINONE OXIDOREDUCTASE"/>
    <property type="match status" value="1"/>
</dbReference>
<dbReference type="GO" id="GO:0008270">
    <property type="term" value="F:zinc ion binding"/>
    <property type="evidence" value="ECO:0007669"/>
    <property type="project" value="InterPro"/>
</dbReference>
<dbReference type="SUPFAM" id="SSF51735">
    <property type="entry name" value="NAD(P)-binding Rossmann-fold domains"/>
    <property type="match status" value="1"/>
</dbReference>
<name>A0A7Z0QRP7_9GAMM</name>
<evidence type="ECO:0000259" key="7">
    <source>
        <dbReference type="SMART" id="SM00829"/>
    </source>
</evidence>
<reference evidence="8 9" key="1">
    <citation type="submission" date="2020-07" db="EMBL/GenBank/DDBJ databases">
        <title>isolation of Luteimonas sp. SJ-16.</title>
        <authorList>
            <person name="Huang X.-X."/>
            <person name="Xu L."/>
            <person name="Sun J.-Q."/>
        </authorList>
    </citation>
    <scope>NUCLEOTIDE SEQUENCE [LARGE SCALE GENOMIC DNA]</scope>
    <source>
        <strain evidence="8 9">SJ-16</strain>
    </source>
</reference>
<evidence type="ECO:0000256" key="3">
    <source>
        <dbReference type="ARBA" id="ARBA00022490"/>
    </source>
</evidence>
<evidence type="ECO:0000256" key="1">
    <source>
        <dbReference type="ARBA" id="ARBA00004496"/>
    </source>
</evidence>
<dbReference type="InterPro" id="IPR020843">
    <property type="entry name" value="ER"/>
</dbReference>
<dbReference type="SUPFAM" id="SSF50129">
    <property type="entry name" value="GroES-like"/>
    <property type="match status" value="1"/>
</dbReference>
<comment type="subcellular location">
    <subcellularLocation>
        <location evidence="1">Cytoplasm</location>
    </subcellularLocation>
</comment>
<keyword evidence="6" id="KW-0007">Acetylation</keyword>
<feature type="domain" description="Enoyl reductase (ER)" evidence="7">
    <location>
        <begin position="13"/>
        <end position="312"/>
    </location>
</feature>
<evidence type="ECO:0000313" key="9">
    <source>
        <dbReference type="Proteomes" id="UP000589896"/>
    </source>
</evidence>
<organism evidence="8 9">
    <name type="scientific">Luteimonas deserti</name>
    <dbReference type="NCBI Taxonomy" id="2752306"/>
    <lineage>
        <taxon>Bacteria</taxon>
        <taxon>Pseudomonadati</taxon>
        <taxon>Pseudomonadota</taxon>
        <taxon>Gammaproteobacteria</taxon>
        <taxon>Lysobacterales</taxon>
        <taxon>Lysobacteraceae</taxon>
        <taxon>Luteimonas</taxon>
    </lineage>
</organism>
<evidence type="ECO:0000256" key="2">
    <source>
        <dbReference type="ARBA" id="ARBA00011881"/>
    </source>
</evidence>
<evidence type="ECO:0000256" key="4">
    <source>
        <dbReference type="ARBA" id="ARBA00022857"/>
    </source>
</evidence>
<dbReference type="InterPro" id="IPR036291">
    <property type="entry name" value="NAD(P)-bd_dom_sf"/>
</dbReference>
<dbReference type="GO" id="GO:0016491">
    <property type="term" value="F:oxidoreductase activity"/>
    <property type="evidence" value="ECO:0007669"/>
    <property type="project" value="InterPro"/>
</dbReference>
<dbReference type="InterPro" id="IPR011032">
    <property type="entry name" value="GroES-like_sf"/>
</dbReference>
<dbReference type="InterPro" id="IPR002364">
    <property type="entry name" value="Quin_OxRdtase/zeta-crystal_CS"/>
</dbReference>
<dbReference type="Pfam" id="PF00107">
    <property type="entry name" value="ADH_zinc_N"/>
    <property type="match status" value="1"/>
</dbReference>
<proteinExistence type="predicted"/>
<dbReference type="PANTHER" id="PTHR44154:SF1">
    <property type="entry name" value="QUINONE OXIDOREDUCTASE"/>
    <property type="match status" value="1"/>
</dbReference>
<dbReference type="GO" id="GO:0005737">
    <property type="term" value="C:cytoplasm"/>
    <property type="evidence" value="ECO:0007669"/>
    <property type="project" value="UniProtKB-SubCell"/>
</dbReference>
<sequence>MSIARDRADTGHGTWYRIATPVPMPGPGEVLVRVLAAGFGHWDVLERDGRLGAAALSTGPVIGGSEGAGSVVEVGPGVHRVREGDRVCAIAPPGHRRNGFHAQFALVSADLVWPVPVRLPLHQAAALPVDGGLALHAIDRALDLGRGQSLLISGASGGIGHMALQFARHRGARVLAVASGADGVDLAERLGADMAIDGRRHDVTAALRIFAPGGLDAALLTADAPSITGAALRALRPGGRIAWPQGVLPPADRSDVAALAFGAREGMAQVRAACRAIARGPFEVHVGARFPLQRIDDAAHALAAHHLGRIVLEVL</sequence>
<evidence type="ECO:0000256" key="5">
    <source>
        <dbReference type="ARBA" id="ARBA00022884"/>
    </source>
</evidence>